<evidence type="ECO:0000256" key="7">
    <source>
        <dbReference type="ARBA" id="ARBA00023118"/>
    </source>
</evidence>
<gene>
    <name evidence="12" type="ORF">DLJ61_12945</name>
</gene>
<dbReference type="InterPro" id="IPR000477">
    <property type="entry name" value="RT_dom"/>
</dbReference>
<dbReference type="InterPro" id="IPR000123">
    <property type="entry name" value="Reverse_transcriptase_msDNA"/>
</dbReference>
<keyword evidence="3" id="KW-0548">Nucleotidyltransferase</keyword>
<evidence type="ECO:0000313" key="12">
    <source>
        <dbReference type="EMBL" id="AWO84297.1"/>
    </source>
</evidence>
<dbReference type="InterPro" id="IPR051083">
    <property type="entry name" value="GrpII_Intron_Splice-Mob/Def"/>
</dbReference>
<evidence type="ECO:0000313" key="13">
    <source>
        <dbReference type="Proteomes" id="UP000247118"/>
    </source>
</evidence>
<keyword evidence="2" id="KW-0808">Transferase</keyword>
<protein>
    <recommendedName>
        <fullName evidence="1">RNA-directed DNA polymerase</fullName>
        <ecNumber evidence="1">2.7.7.49</ecNumber>
    </recommendedName>
</protein>
<evidence type="ECO:0000256" key="8">
    <source>
        <dbReference type="ARBA" id="ARBA00034120"/>
    </source>
</evidence>
<dbReference type="InterPro" id="IPR043502">
    <property type="entry name" value="DNA/RNA_pol_sf"/>
</dbReference>
<dbReference type="PANTHER" id="PTHR34047:SF7">
    <property type="entry name" value="RNA-DIRECTED DNA POLYMERASE"/>
    <property type="match status" value="1"/>
</dbReference>
<dbReference type="Proteomes" id="UP000247118">
    <property type="component" value="Chromosome"/>
</dbReference>
<dbReference type="GO" id="GO:0003723">
    <property type="term" value="F:RNA binding"/>
    <property type="evidence" value="ECO:0007669"/>
    <property type="project" value="InterPro"/>
</dbReference>
<comment type="catalytic activity">
    <reaction evidence="9">
        <text>DNA(n) + a 2'-deoxyribonucleoside 5'-triphosphate = DNA(n+1) + diphosphate</text>
        <dbReference type="Rhea" id="RHEA:22508"/>
        <dbReference type="Rhea" id="RHEA-COMP:17339"/>
        <dbReference type="Rhea" id="RHEA-COMP:17340"/>
        <dbReference type="ChEBI" id="CHEBI:33019"/>
        <dbReference type="ChEBI" id="CHEBI:61560"/>
        <dbReference type="ChEBI" id="CHEBI:173112"/>
        <dbReference type="EC" id="2.7.7.49"/>
    </reaction>
</comment>
<evidence type="ECO:0000256" key="4">
    <source>
        <dbReference type="ARBA" id="ARBA00022723"/>
    </source>
</evidence>
<name>A0AAD0KD89_9ACTN</name>
<feature type="domain" description="Reverse transcriptase" evidence="11">
    <location>
        <begin position="170"/>
        <end position="399"/>
    </location>
</feature>
<feature type="region of interest" description="Disordered" evidence="10">
    <location>
        <begin position="16"/>
        <end position="37"/>
    </location>
</feature>
<organism evidence="12 13">
    <name type="scientific">Gordonia terrae</name>
    <dbReference type="NCBI Taxonomy" id="2055"/>
    <lineage>
        <taxon>Bacteria</taxon>
        <taxon>Bacillati</taxon>
        <taxon>Actinomycetota</taxon>
        <taxon>Actinomycetes</taxon>
        <taxon>Mycobacteriales</taxon>
        <taxon>Gordoniaceae</taxon>
        <taxon>Gordonia</taxon>
    </lineage>
</organism>
<proteinExistence type="inferred from homology"/>
<dbReference type="SUPFAM" id="SSF56672">
    <property type="entry name" value="DNA/RNA polymerases"/>
    <property type="match status" value="1"/>
</dbReference>
<sequence>MHFTVGSCVRRRRARSTCHPAPLHHSSGHHTRRSSPAVDAYTGDDAVTDPFLHAHEAAEVAAAFSRTYSAWTWPEVVDALRTVLPAEAITDVADRLFDLSPHEPRHPASVLLEALLPWTHPTPEPRRPLLLHEPESTGTVPDDLPDLYDVEQFAHWLDFTVPELEWFADRGQWLRTARPPLRHYRIWRRDKRDGVRVIEAPKPRTRETQRRLLRRLVERIPAHSAARGFVPGSSPAAFAWPHTDRPAVVRVDLRHCFETITVHRVRAVFRDAGYPSHIARLLAELCTTATPVDELRGIDRAHAALLRERHLPQGAPTSPHLANLVMRSLDRRLDGYARRNGLRYTRYGDDLAISGDAIDADRALWTTLRIVGAERFTVHPDKVRIMHRHQRQRLAGLVVNDRPQVARSDYDNLRALLHNARRHGASSQNHDDHPDFRAHVYGLIAWMGATGETRRRRLLDLASAVDWDT</sequence>
<evidence type="ECO:0000256" key="1">
    <source>
        <dbReference type="ARBA" id="ARBA00012493"/>
    </source>
</evidence>
<dbReference type="GO" id="GO:0046872">
    <property type="term" value="F:metal ion binding"/>
    <property type="evidence" value="ECO:0007669"/>
    <property type="project" value="UniProtKB-KW"/>
</dbReference>
<evidence type="ECO:0000256" key="10">
    <source>
        <dbReference type="SAM" id="MobiDB-lite"/>
    </source>
</evidence>
<dbReference type="CDD" id="cd03487">
    <property type="entry name" value="RT_Bac_retron_II"/>
    <property type="match status" value="1"/>
</dbReference>
<evidence type="ECO:0000256" key="3">
    <source>
        <dbReference type="ARBA" id="ARBA00022695"/>
    </source>
</evidence>
<evidence type="ECO:0000256" key="9">
    <source>
        <dbReference type="ARBA" id="ARBA00048173"/>
    </source>
</evidence>
<keyword evidence="6 12" id="KW-0695">RNA-directed DNA polymerase</keyword>
<comment type="similarity">
    <text evidence="8">Belongs to the bacterial reverse transcriptase family.</text>
</comment>
<dbReference type="EMBL" id="CP029604">
    <property type="protein sequence ID" value="AWO84297.1"/>
    <property type="molecule type" value="Genomic_DNA"/>
</dbReference>
<dbReference type="EC" id="2.7.7.49" evidence="1"/>
<dbReference type="PROSITE" id="PS50878">
    <property type="entry name" value="RT_POL"/>
    <property type="match status" value="1"/>
</dbReference>
<reference evidence="12 13" key="1">
    <citation type="submission" date="2018-05" db="EMBL/GenBank/DDBJ databases">
        <title>Complete genome sequence of Gordonia terrae NRRL B-16283.</title>
        <authorList>
            <person name="Garlena R.A."/>
            <person name="Russell D.A."/>
            <person name="Hatfull G.F."/>
        </authorList>
    </citation>
    <scope>NUCLEOTIDE SEQUENCE [LARGE SCALE GENOMIC DNA]</scope>
    <source>
        <strain evidence="12 13">NRRL B-16283</strain>
    </source>
</reference>
<dbReference type="Pfam" id="PF00078">
    <property type="entry name" value="RVT_1"/>
    <property type="match status" value="1"/>
</dbReference>
<evidence type="ECO:0000256" key="6">
    <source>
        <dbReference type="ARBA" id="ARBA00022918"/>
    </source>
</evidence>
<dbReference type="GO" id="GO:0051607">
    <property type="term" value="P:defense response to virus"/>
    <property type="evidence" value="ECO:0007669"/>
    <property type="project" value="UniProtKB-KW"/>
</dbReference>
<dbReference type="AlphaFoldDB" id="A0AAD0KD89"/>
<dbReference type="GO" id="GO:0003964">
    <property type="term" value="F:RNA-directed DNA polymerase activity"/>
    <property type="evidence" value="ECO:0007669"/>
    <property type="project" value="UniProtKB-KW"/>
</dbReference>
<evidence type="ECO:0000256" key="2">
    <source>
        <dbReference type="ARBA" id="ARBA00022679"/>
    </source>
</evidence>
<evidence type="ECO:0000256" key="5">
    <source>
        <dbReference type="ARBA" id="ARBA00022842"/>
    </source>
</evidence>
<evidence type="ECO:0000259" key="11">
    <source>
        <dbReference type="PROSITE" id="PS50878"/>
    </source>
</evidence>
<dbReference type="PANTHER" id="PTHR34047">
    <property type="entry name" value="NUCLEAR INTRON MATURASE 1, MITOCHONDRIAL-RELATED"/>
    <property type="match status" value="1"/>
</dbReference>
<keyword evidence="5" id="KW-0460">Magnesium</keyword>
<dbReference type="PRINTS" id="PR00866">
    <property type="entry name" value="RNADNAPOLMS"/>
</dbReference>
<keyword evidence="4" id="KW-0479">Metal-binding</keyword>
<keyword evidence="7" id="KW-0051">Antiviral defense</keyword>
<accession>A0AAD0KD89</accession>